<evidence type="ECO:0000256" key="5">
    <source>
        <dbReference type="ARBA" id="ARBA00022777"/>
    </source>
</evidence>
<dbReference type="Gene3D" id="3.30.565.10">
    <property type="entry name" value="Histidine kinase-like ATPase, C-terminal domain"/>
    <property type="match status" value="1"/>
</dbReference>
<dbReference type="EMBL" id="CP128400">
    <property type="protein sequence ID" value="WJW68358.1"/>
    <property type="molecule type" value="Genomic_DNA"/>
</dbReference>
<dbReference type="SMART" id="SM00388">
    <property type="entry name" value="HisKA"/>
    <property type="match status" value="1"/>
</dbReference>
<dbReference type="EC" id="2.7.13.3" evidence="2"/>
<evidence type="ECO:0000256" key="2">
    <source>
        <dbReference type="ARBA" id="ARBA00012438"/>
    </source>
</evidence>
<dbReference type="InterPro" id="IPR003661">
    <property type="entry name" value="HisK_dim/P_dom"/>
</dbReference>
<keyword evidence="5" id="KW-0418">Kinase</keyword>
<dbReference type="SMART" id="SM00065">
    <property type="entry name" value="GAF"/>
    <property type="match status" value="2"/>
</dbReference>
<evidence type="ECO:0000313" key="11">
    <source>
        <dbReference type="Proteomes" id="UP001431572"/>
    </source>
</evidence>
<dbReference type="Proteomes" id="UP001431572">
    <property type="component" value="Chromosome 2"/>
</dbReference>
<dbReference type="CDD" id="cd00082">
    <property type="entry name" value="HisKA"/>
    <property type="match status" value="1"/>
</dbReference>
<dbReference type="PANTHER" id="PTHR43547:SF2">
    <property type="entry name" value="HYBRID SIGNAL TRANSDUCTION HISTIDINE KINASE C"/>
    <property type="match status" value="1"/>
</dbReference>
<dbReference type="Pfam" id="PF02518">
    <property type="entry name" value="HATPase_c"/>
    <property type="match status" value="1"/>
</dbReference>
<dbReference type="Pfam" id="PF13185">
    <property type="entry name" value="GAF_2"/>
    <property type="match status" value="1"/>
</dbReference>
<keyword evidence="3" id="KW-0597">Phosphoprotein</keyword>
<comment type="catalytic activity">
    <reaction evidence="1">
        <text>ATP + protein L-histidine = ADP + protein N-phospho-L-histidine.</text>
        <dbReference type="EC" id="2.7.13.3"/>
    </reaction>
</comment>
<dbReference type="PRINTS" id="PR00344">
    <property type="entry name" value="BCTRLSENSOR"/>
</dbReference>
<dbReference type="PROSITE" id="PS50109">
    <property type="entry name" value="HIS_KIN"/>
    <property type="match status" value="1"/>
</dbReference>
<dbReference type="Gene3D" id="1.10.287.130">
    <property type="match status" value="1"/>
</dbReference>
<sequence>MSSGPYEQKGYFPIENPTGESSNFGLIQRLQALAHASLAISSELDLTTVLQRIADTAREFANAQYAALGIVNEQGIITSFITSGISPQDREQIGQPPRGHGLLGVLIKQGKAIRVRDIATDPRRSGFPPNHPVMTSLLGVPVSINDKIVGDLYMTDKRDANEFTPEDEWWLTLFARQAAVAMINARLYNKVERAHKRAEMLAEMADVLNRTIDPEELFGQITQAACLLLELPAAALYVFEEKHNRFSLKAQVGLNPETCIHTFQASENSPAAKLLKANETISLHEKADLEHIQPFLDGVKPSAMLIAPIRQYSKINGVLEVYSATARRFTLEDKMLLETFATKAGLALEKAQLYREKERFLSMTAHDLRAPLAAIKMSAGLLETSLPPDLSPALLRLVANIRRNSERLNNLLSDLLDATRLEQGSIRLRVEPLEVVEAVAATAHTLTPLFDERSQKFSLEKPYQEYWVMADRRRLEQVMVNLLTNAIKYTSNGGKVTVGILVEEKWITIEVKDSGNGIPEEEMLHIFDRFYRRPIHEQNDTTSGTGLGLSIARSLVELHGGTIWVESEVGVGTSFFVKLPRYIRE</sequence>
<dbReference type="InterPro" id="IPR004358">
    <property type="entry name" value="Sig_transdc_His_kin-like_C"/>
</dbReference>
<gene>
    <name evidence="8" type="ORF">HXX08_21420</name>
    <name evidence="9" type="ORF">OZ401_003968</name>
</gene>
<dbReference type="Gene3D" id="3.30.450.40">
    <property type="match status" value="2"/>
</dbReference>
<keyword evidence="4" id="KW-0808">Transferase</keyword>
<evidence type="ECO:0000256" key="6">
    <source>
        <dbReference type="ARBA" id="ARBA00023012"/>
    </source>
</evidence>
<organism evidence="8 10">
    <name type="scientific">Candidatus Chlorohelix allophototropha</name>
    <dbReference type="NCBI Taxonomy" id="3003348"/>
    <lineage>
        <taxon>Bacteria</taxon>
        <taxon>Bacillati</taxon>
        <taxon>Chloroflexota</taxon>
        <taxon>Chloroflexia</taxon>
        <taxon>Candidatus Chloroheliales</taxon>
        <taxon>Candidatus Chloroheliaceae</taxon>
        <taxon>Candidatus Chlorohelix</taxon>
    </lineage>
</organism>
<dbReference type="SUPFAM" id="SSF55781">
    <property type="entry name" value="GAF domain-like"/>
    <property type="match status" value="2"/>
</dbReference>
<dbReference type="Pfam" id="PF00512">
    <property type="entry name" value="HisKA"/>
    <property type="match status" value="1"/>
</dbReference>
<dbReference type="SMART" id="SM00387">
    <property type="entry name" value="HATPase_c"/>
    <property type="match status" value="1"/>
</dbReference>
<dbReference type="SUPFAM" id="SSF55874">
    <property type="entry name" value="ATPase domain of HSP90 chaperone/DNA topoisomerase II/histidine kinase"/>
    <property type="match status" value="1"/>
</dbReference>
<protein>
    <recommendedName>
        <fullName evidence="2">histidine kinase</fullName>
        <ecNumber evidence="2">2.7.13.3</ecNumber>
    </recommendedName>
</protein>
<dbReference type="EMBL" id="JACATZ010000003">
    <property type="protein sequence ID" value="NWJ48424.1"/>
    <property type="molecule type" value="Genomic_DNA"/>
</dbReference>
<proteinExistence type="predicted"/>
<evidence type="ECO:0000313" key="8">
    <source>
        <dbReference type="EMBL" id="NWJ48424.1"/>
    </source>
</evidence>
<evidence type="ECO:0000259" key="7">
    <source>
        <dbReference type="PROSITE" id="PS50109"/>
    </source>
</evidence>
<dbReference type="InterPro" id="IPR036890">
    <property type="entry name" value="HATPase_C_sf"/>
</dbReference>
<dbReference type="SUPFAM" id="SSF47384">
    <property type="entry name" value="Homodimeric domain of signal transducing histidine kinase"/>
    <property type="match status" value="1"/>
</dbReference>
<evidence type="ECO:0000256" key="3">
    <source>
        <dbReference type="ARBA" id="ARBA00022553"/>
    </source>
</evidence>
<reference evidence="9" key="2">
    <citation type="journal article" date="2024" name="Nature">
        <title>Anoxygenic phototroph of the Chloroflexota uses a type I reaction centre.</title>
        <authorList>
            <person name="Tsuji J.M."/>
            <person name="Shaw N.A."/>
            <person name="Nagashima S."/>
            <person name="Venkiteswaran J.J."/>
            <person name="Schiff S.L."/>
            <person name="Watanabe T."/>
            <person name="Fukui M."/>
            <person name="Hanada S."/>
            <person name="Tank M."/>
            <person name="Neufeld J.D."/>
        </authorList>
    </citation>
    <scope>NUCLEOTIDE SEQUENCE</scope>
    <source>
        <strain evidence="9">L227-S17</strain>
    </source>
</reference>
<dbReference type="FunFam" id="3.30.565.10:FF:000006">
    <property type="entry name" value="Sensor histidine kinase WalK"/>
    <property type="match status" value="1"/>
</dbReference>
<dbReference type="InterPro" id="IPR029016">
    <property type="entry name" value="GAF-like_dom_sf"/>
</dbReference>
<dbReference type="RefSeq" id="WP_341470263.1">
    <property type="nucleotide sequence ID" value="NZ_CP128400.1"/>
</dbReference>
<evidence type="ECO:0000313" key="10">
    <source>
        <dbReference type="Proteomes" id="UP000521676"/>
    </source>
</evidence>
<dbReference type="CDD" id="cd00075">
    <property type="entry name" value="HATPase"/>
    <property type="match status" value="1"/>
</dbReference>
<feature type="domain" description="Histidine kinase" evidence="7">
    <location>
        <begin position="363"/>
        <end position="583"/>
    </location>
</feature>
<evidence type="ECO:0000256" key="4">
    <source>
        <dbReference type="ARBA" id="ARBA00022679"/>
    </source>
</evidence>
<keyword evidence="6" id="KW-0902">Two-component regulatory system</keyword>
<dbReference type="AlphaFoldDB" id="A0A8T7M8P1"/>
<evidence type="ECO:0000256" key="1">
    <source>
        <dbReference type="ARBA" id="ARBA00000085"/>
    </source>
</evidence>
<keyword evidence="11" id="KW-1185">Reference proteome</keyword>
<name>A0A8T7M8P1_9CHLR</name>
<accession>A0A8T7M8P1</accession>
<dbReference type="GO" id="GO:0000155">
    <property type="term" value="F:phosphorelay sensor kinase activity"/>
    <property type="evidence" value="ECO:0007669"/>
    <property type="project" value="InterPro"/>
</dbReference>
<dbReference type="Pfam" id="PF01590">
    <property type="entry name" value="GAF"/>
    <property type="match status" value="1"/>
</dbReference>
<dbReference type="InterPro" id="IPR003594">
    <property type="entry name" value="HATPase_dom"/>
</dbReference>
<reference evidence="8 10" key="1">
    <citation type="submission" date="2020-06" db="EMBL/GenBank/DDBJ databases">
        <title>Anoxygenic phototrophic Chloroflexota member uses a Type I reaction center.</title>
        <authorList>
            <person name="Tsuji J.M."/>
            <person name="Shaw N.A."/>
            <person name="Nagashima S."/>
            <person name="Venkiteswaran J."/>
            <person name="Schiff S.L."/>
            <person name="Hanada S."/>
            <person name="Tank M."/>
            <person name="Neufeld J.D."/>
        </authorList>
    </citation>
    <scope>NUCLEOTIDE SEQUENCE [LARGE SCALE GENOMIC DNA]</scope>
    <source>
        <strain evidence="8">L227-S17</strain>
    </source>
</reference>
<dbReference type="Proteomes" id="UP000521676">
    <property type="component" value="Unassembled WGS sequence"/>
</dbReference>
<dbReference type="PANTHER" id="PTHR43547">
    <property type="entry name" value="TWO-COMPONENT HISTIDINE KINASE"/>
    <property type="match status" value="1"/>
</dbReference>
<dbReference type="InterPro" id="IPR003018">
    <property type="entry name" value="GAF"/>
</dbReference>
<dbReference type="InterPro" id="IPR005467">
    <property type="entry name" value="His_kinase_dom"/>
</dbReference>
<dbReference type="InterPro" id="IPR036097">
    <property type="entry name" value="HisK_dim/P_sf"/>
</dbReference>
<evidence type="ECO:0000313" key="9">
    <source>
        <dbReference type="EMBL" id="WJW68358.1"/>
    </source>
</evidence>